<dbReference type="PANTHER" id="PTHR48063:SF98">
    <property type="entry name" value="LRR RECEPTOR-LIKE SERINE_THREONINE-PROTEIN KINASE FLS2"/>
    <property type="match status" value="1"/>
</dbReference>
<evidence type="ECO:0000259" key="12">
    <source>
        <dbReference type="Pfam" id="PF08263"/>
    </source>
</evidence>
<evidence type="ECO:0000256" key="6">
    <source>
        <dbReference type="ARBA" id="ARBA00022729"/>
    </source>
</evidence>
<dbReference type="Pfam" id="PF00560">
    <property type="entry name" value="LRR_1"/>
    <property type="match status" value="7"/>
</dbReference>
<dbReference type="PANTHER" id="PTHR48063">
    <property type="entry name" value="LRR RECEPTOR-LIKE KINASE"/>
    <property type="match status" value="1"/>
</dbReference>
<keyword evidence="15" id="KW-1185">Reference proteome</keyword>
<dbReference type="FunFam" id="3.80.10.10:FF:000129">
    <property type="entry name" value="Leucine-rich repeat receptor-like kinase"/>
    <property type="match status" value="1"/>
</dbReference>
<evidence type="ECO:0000313" key="14">
    <source>
        <dbReference type="EMBL" id="KAL1557115.1"/>
    </source>
</evidence>
<name>A0ABD1HKX0_SALDI</name>
<dbReference type="Pfam" id="PF23598">
    <property type="entry name" value="LRR_14"/>
    <property type="match status" value="1"/>
</dbReference>
<evidence type="ECO:0000256" key="5">
    <source>
        <dbReference type="ARBA" id="ARBA00022692"/>
    </source>
</evidence>
<dbReference type="InterPro" id="IPR032675">
    <property type="entry name" value="LRR_dom_sf"/>
</dbReference>
<dbReference type="GO" id="GO:0006952">
    <property type="term" value="P:defense response"/>
    <property type="evidence" value="ECO:0007669"/>
    <property type="project" value="UniProtKB-ARBA"/>
</dbReference>
<keyword evidence="9 11" id="KW-0472">Membrane</keyword>
<feature type="domain" description="Disease resistance R13L4/SHOC-2-like LRR" evidence="13">
    <location>
        <begin position="97"/>
        <end position="290"/>
    </location>
</feature>
<dbReference type="AlphaFoldDB" id="A0ABD1HKX0"/>
<keyword evidence="5 11" id="KW-0812">Transmembrane</keyword>
<comment type="similarity">
    <text evidence="2">Belongs to the RLP family.</text>
</comment>
<keyword evidence="10" id="KW-0325">Glycoprotein</keyword>
<dbReference type="InterPro" id="IPR046956">
    <property type="entry name" value="RLP23-like"/>
</dbReference>
<evidence type="ECO:0000313" key="15">
    <source>
        <dbReference type="Proteomes" id="UP001567538"/>
    </source>
</evidence>
<keyword evidence="3" id="KW-1003">Cell membrane</keyword>
<keyword evidence="8 11" id="KW-1133">Transmembrane helix</keyword>
<keyword evidence="4" id="KW-0433">Leucine-rich repeat</keyword>
<feature type="transmembrane region" description="Helical" evidence="11">
    <location>
        <begin position="943"/>
        <end position="965"/>
    </location>
</feature>
<evidence type="ECO:0000256" key="4">
    <source>
        <dbReference type="ARBA" id="ARBA00022614"/>
    </source>
</evidence>
<feature type="domain" description="Leucine-rich repeat-containing N-terminal plant-type" evidence="12">
    <location>
        <begin position="39"/>
        <end position="75"/>
    </location>
</feature>
<accession>A0ABD1HKX0</accession>
<comment type="subcellular location">
    <subcellularLocation>
        <location evidence="1">Cell membrane</location>
        <topology evidence="1">Single-pass type I membrane protein</topology>
    </subcellularLocation>
</comment>
<evidence type="ECO:0000256" key="9">
    <source>
        <dbReference type="ARBA" id="ARBA00023136"/>
    </source>
</evidence>
<dbReference type="EMBL" id="JBEAFC010000005">
    <property type="protein sequence ID" value="KAL1557115.1"/>
    <property type="molecule type" value="Genomic_DNA"/>
</dbReference>
<dbReference type="FunFam" id="3.80.10.10:FF:000111">
    <property type="entry name" value="LRR receptor-like serine/threonine-protein kinase ERECTA"/>
    <property type="match status" value="1"/>
</dbReference>
<evidence type="ECO:0000256" key="2">
    <source>
        <dbReference type="ARBA" id="ARBA00009592"/>
    </source>
</evidence>
<dbReference type="Pfam" id="PF13855">
    <property type="entry name" value="LRR_8"/>
    <property type="match status" value="2"/>
</dbReference>
<dbReference type="InterPro" id="IPR055414">
    <property type="entry name" value="LRR_R13L4/SHOC2-like"/>
</dbReference>
<keyword evidence="6" id="KW-0732">Signal</keyword>
<dbReference type="FunFam" id="3.80.10.10:FF:000095">
    <property type="entry name" value="LRR receptor-like serine/threonine-protein kinase GSO1"/>
    <property type="match status" value="1"/>
</dbReference>
<dbReference type="FunFam" id="3.80.10.10:FF:000383">
    <property type="entry name" value="Leucine-rich repeat receptor protein kinase EMS1"/>
    <property type="match status" value="1"/>
</dbReference>
<organism evidence="14 15">
    <name type="scientific">Salvia divinorum</name>
    <name type="common">Maria pastora</name>
    <name type="synonym">Diviner's sage</name>
    <dbReference type="NCBI Taxonomy" id="28513"/>
    <lineage>
        <taxon>Eukaryota</taxon>
        <taxon>Viridiplantae</taxon>
        <taxon>Streptophyta</taxon>
        <taxon>Embryophyta</taxon>
        <taxon>Tracheophyta</taxon>
        <taxon>Spermatophyta</taxon>
        <taxon>Magnoliopsida</taxon>
        <taxon>eudicotyledons</taxon>
        <taxon>Gunneridae</taxon>
        <taxon>Pentapetalae</taxon>
        <taxon>asterids</taxon>
        <taxon>lamiids</taxon>
        <taxon>Lamiales</taxon>
        <taxon>Lamiaceae</taxon>
        <taxon>Nepetoideae</taxon>
        <taxon>Mentheae</taxon>
        <taxon>Salviinae</taxon>
        <taxon>Salvia</taxon>
        <taxon>Salvia subgen. Calosphace</taxon>
    </lineage>
</organism>
<keyword evidence="7" id="KW-0677">Repeat</keyword>
<reference evidence="14 15" key="1">
    <citation type="submission" date="2024-06" db="EMBL/GenBank/DDBJ databases">
        <title>A chromosome level genome sequence of Diviner's sage (Salvia divinorum).</title>
        <authorList>
            <person name="Ford S.A."/>
            <person name="Ro D.-K."/>
            <person name="Ness R.W."/>
            <person name="Phillips M.A."/>
        </authorList>
    </citation>
    <scope>NUCLEOTIDE SEQUENCE [LARGE SCALE GENOMIC DNA]</scope>
    <source>
        <strain evidence="14">SAF-2024a</strain>
        <tissue evidence="14">Leaf</tissue>
    </source>
</reference>
<dbReference type="GO" id="GO:0051707">
    <property type="term" value="P:response to other organism"/>
    <property type="evidence" value="ECO:0007669"/>
    <property type="project" value="UniProtKB-ARBA"/>
</dbReference>
<gene>
    <name evidence="14" type="ORF">AAHA92_12641</name>
</gene>
<evidence type="ECO:0000256" key="7">
    <source>
        <dbReference type="ARBA" id="ARBA00022737"/>
    </source>
</evidence>
<evidence type="ECO:0000256" key="1">
    <source>
        <dbReference type="ARBA" id="ARBA00004251"/>
    </source>
</evidence>
<dbReference type="InterPro" id="IPR013210">
    <property type="entry name" value="LRR_N_plant-typ"/>
</dbReference>
<dbReference type="SMART" id="SM00369">
    <property type="entry name" value="LRR_TYP"/>
    <property type="match status" value="10"/>
</dbReference>
<evidence type="ECO:0000256" key="11">
    <source>
        <dbReference type="SAM" id="Phobius"/>
    </source>
</evidence>
<evidence type="ECO:0000256" key="3">
    <source>
        <dbReference type="ARBA" id="ARBA00022475"/>
    </source>
</evidence>
<evidence type="ECO:0000256" key="8">
    <source>
        <dbReference type="ARBA" id="ARBA00022989"/>
    </source>
</evidence>
<dbReference type="GO" id="GO:0005886">
    <property type="term" value="C:plasma membrane"/>
    <property type="evidence" value="ECO:0007669"/>
    <property type="project" value="UniProtKB-SubCell"/>
</dbReference>
<dbReference type="SUPFAM" id="SSF52058">
    <property type="entry name" value="L domain-like"/>
    <property type="match status" value="2"/>
</dbReference>
<dbReference type="Pfam" id="PF08263">
    <property type="entry name" value="LRRNT_2"/>
    <property type="match status" value="1"/>
</dbReference>
<sequence length="982" mass="109540">MSDYYTNPTSYFYIFIFSIFSFKLSSCIQSNDIFCLEIEKQSLLKLKQSFKDPINLLSSWDGKVDCCKWKGVICSNSTGHVDQLHLQNNPSLQGQINPSLMNLKHLRFLDLSQNNLGQTIPSFIGSLRNLHHLNLSDAGFHGNIPPTLGNLSNLETLSITGDGNKLASDNLEWLSGLRQLQRLDMSFVNLSRTSSNWLKVINTLPSLQELHFQNCSLEFLSPLTNASVNISSLALLDLSHNNFQFLSIPLWIFQLTNLEYLDLSFTDINGPIPTVNKATKLRYMDLSRNHLNSTIPDWLYSCKDLEFAYFSYSFLQGSISSDVANLTSLKTLGFFGNQLTGKIPREISNMCGLEFLFLTYNQLQGDISDSFGNMSDCFLNSIKLLCLRSNQLYGRIPDSFGDFKKIQFLHFGGNSFSGPIPDSLGKLSSLQEVSLYGNNFSGSLPECFGQLSSLEELYIDDCMLQGIVTEKHFSNMKNFKILSASGNCLLLNLTLDWVPPFQLTVLKVASWRFAGAGIPSWIESQRNISELDLSDTGISASVPSWFWEIPFLNLTRNNLYGEIPNLSRARYIYVGSNKFSGSLPGVGEALVEMDLSNNSFSGVMTRFLCNSSQTHRVEILHLAGNQLNGELPDCWKEWASLKYLNLGDNTLSGVIPNSIGFLANLQSLNFYHNNFSGHIPILLRNCKELLKIELSENHLDGSMPTWIGTTLVKLRILILRSNNFNGEIPSEICHLISLQILDLSQNKFSGAIPNCVKNLTAMATKRSLDQYDYSSSSYNGASFIDSALVATKGSILQYDTILSLVTNIDLSSNNLFGEIPNEVTSLVELRSLNLSKNSLTGLIPRNVGDMKELESLDLSRNLLSGQLPSSLSLAYSLNHLNFSYNNLTGRIPKSTQIQSFDTSSFVGNDLCGPPLTSGCSGDDGEVMKVAKEEKDGDRLEVDWFYVFVSLGYVVGFSVVCGTLWLNKSWRDAYFALIFKEHV</sequence>
<evidence type="ECO:0000259" key="13">
    <source>
        <dbReference type="Pfam" id="PF23598"/>
    </source>
</evidence>
<protein>
    <submittedName>
        <fullName evidence="14">Receptor-like protein EIX2</fullName>
    </submittedName>
</protein>
<dbReference type="SUPFAM" id="SSF52047">
    <property type="entry name" value="RNI-like"/>
    <property type="match status" value="1"/>
</dbReference>
<comment type="caution">
    <text evidence="14">The sequence shown here is derived from an EMBL/GenBank/DDBJ whole genome shotgun (WGS) entry which is preliminary data.</text>
</comment>
<dbReference type="Proteomes" id="UP001567538">
    <property type="component" value="Unassembled WGS sequence"/>
</dbReference>
<evidence type="ECO:0000256" key="10">
    <source>
        <dbReference type="ARBA" id="ARBA00023180"/>
    </source>
</evidence>
<proteinExistence type="inferred from homology"/>
<dbReference type="Gene3D" id="3.80.10.10">
    <property type="entry name" value="Ribonuclease Inhibitor"/>
    <property type="match status" value="5"/>
</dbReference>
<dbReference type="InterPro" id="IPR003591">
    <property type="entry name" value="Leu-rich_rpt_typical-subtyp"/>
</dbReference>
<dbReference type="InterPro" id="IPR001611">
    <property type="entry name" value="Leu-rich_rpt"/>
</dbReference>